<comment type="similarity">
    <text evidence="5">Belongs to the glycosyl hydrolase.</text>
</comment>
<dbReference type="InterPro" id="IPR038417">
    <property type="entry name" value="Alpga-gal_N_sf"/>
</dbReference>
<dbReference type="GO" id="GO:0004557">
    <property type="term" value="F:alpha-galactosidase activity"/>
    <property type="evidence" value="ECO:0007669"/>
    <property type="project" value="UniProtKB-EC"/>
</dbReference>
<dbReference type="EMBL" id="JAPMUA010000001">
    <property type="protein sequence ID" value="MDG3584559.1"/>
    <property type="molecule type" value="Genomic_DNA"/>
</dbReference>
<dbReference type="Gene3D" id="2.60.40.1180">
    <property type="entry name" value="Golgi alpha-mannosidase II"/>
    <property type="match status" value="1"/>
</dbReference>
<reference evidence="8" key="1">
    <citation type="submission" date="2022-11" db="EMBL/GenBank/DDBJ databases">
        <title>High-quality draft genome sequence of Galbibacter sp. strain CMA-7.</title>
        <authorList>
            <person name="Wei L."/>
            <person name="Dong C."/>
            <person name="Shao Z."/>
        </authorList>
    </citation>
    <scope>NUCLEOTIDE SEQUENCE</scope>
    <source>
        <strain evidence="8">CMA-7</strain>
    </source>
</reference>
<dbReference type="InterPro" id="IPR050985">
    <property type="entry name" value="Alpha-glycosidase_related"/>
</dbReference>
<keyword evidence="3 5" id="KW-0378">Hydrolase</keyword>
<keyword evidence="4 5" id="KW-0326">Glycosidase</keyword>
<dbReference type="InterPro" id="IPR017853">
    <property type="entry name" value="GH"/>
</dbReference>
<evidence type="ECO:0000256" key="5">
    <source>
        <dbReference type="PIRNR" id="PIRNR005536"/>
    </source>
</evidence>
<protein>
    <recommendedName>
        <fullName evidence="2 5">Alpha-galactosidase</fullName>
        <ecNumber evidence="2 5">3.2.1.22</ecNumber>
    </recommendedName>
</protein>
<feature type="domain" description="Glycosyl hydrolase family 36 C-terminal" evidence="6">
    <location>
        <begin position="644"/>
        <end position="729"/>
    </location>
</feature>
<dbReference type="Gene3D" id="2.70.98.60">
    <property type="entry name" value="alpha-galactosidase from lactobacil brevis"/>
    <property type="match status" value="1"/>
</dbReference>
<dbReference type="InterPro" id="IPR002252">
    <property type="entry name" value="Glyco_hydro_36"/>
</dbReference>
<evidence type="ECO:0000313" key="9">
    <source>
        <dbReference type="Proteomes" id="UP001153642"/>
    </source>
</evidence>
<name>A0ABT6FNB3_9FLAO</name>
<dbReference type="RefSeq" id="WP_277898318.1">
    <property type="nucleotide sequence ID" value="NZ_JAPMUA010000001.1"/>
</dbReference>
<evidence type="ECO:0000256" key="2">
    <source>
        <dbReference type="ARBA" id="ARBA00012755"/>
    </source>
</evidence>
<accession>A0ABT6FNB3</accession>
<dbReference type="InterPro" id="IPR031704">
    <property type="entry name" value="Glyco_hydro_36_N"/>
</dbReference>
<dbReference type="InterPro" id="IPR000111">
    <property type="entry name" value="Glyco_hydro_27/36_CS"/>
</dbReference>
<comment type="caution">
    <text evidence="8">The sequence shown here is derived from an EMBL/GenBank/DDBJ whole genome shotgun (WGS) entry which is preliminary data.</text>
</comment>
<dbReference type="Proteomes" id="UP001153642">
    <property type="component" value="Unassembled WGS sequence"/>
</dbReference>
<dbReference type="InterPro" id="IPR013785">
    <property type="entry name" value="Aldolase_TIM"/>
</dbReference>
<dbReference type="Pfam" id="PF16874">
    <property type="entry name" value="Glyco_hydro_36C"/>
    <property type="match status" value="1"/>
</dbReference>
<sequence length="736" mass="84704">MSSTLSNLKKCCIMAMVTFLIPCLSYSQKLVSVNTETNALVFTVNENNELNTLYFGDKLKNSSEYELIAKHYKQGTDYSEIYNSIYTPAGSKNLLEPAINITHTDGNTSLSLEYINAETNEVEPNVHLTKIVLQDKVYDLEVDLFFKAYYKEDVIETWTEIHNNEKGGIRLHKFASVNLYLYGDNDFWLTHYSGDWAQEMRPEETRLSHGIKVLDSKLGTRANLFQPSVFMVSIGKPATDNEGTVLMGGLEWSGNFRNEFEVDPLNNLRILSGINNYASDFELKKGEAFTTPKFWFSLSRTGKGDASRNIHNWARNYKVLDGKGTRLTLLNNWEATYFDFNEKKLKKLIEDADKLGVDLFLLDDGWFGNNYPRNADNAGLGDWEVNQKKLPNGIGTLVKTAEKNNVKFGIWIEPEMVNPDSDLYHEHPEWVIKQPMREEHYFRNQLVLDLSNPDVQDFIFNVVDGLFTENPNLAYIKWDCNSVIYNAHSDYLKDDEQSELYIKYVQGLYNVLERIREKYPKVPMMLCSGGGGRVDYGAMEYFTEFWPSDNTDPLERVFMQWEYSYFYPSSAIAAHVTDWGNQSIKFKTDVAMMGKMGFDIVVDELPKDELEFCQRAIKNYNELENVIWQGDLYKLKNPWKNELASLMYVGQDKKKAIVFNYLVNYRYEKGSHSPIKLKGLNPASIYEVEEINVFPGHEPIINKEHYSGDFLMKIGVNPKVSSGHPSVVLRLKEVSN</sequence>
<dbReference type="CDD" id="cd14791">
    <property type="entry name" value="GH36"/>
    <property type="match status" value="1"/>
</dbReference>
<dbReference type="PANTHER" id="PTHR43053">
    <property type="entry name" value="GLYCOSIDASE FAMILY 31"/>
    <property type="match status" value="1"/>
</dbReference>
<dbReference type="Pfam" id="PF16875">
    <property type="entry name" value="Glyco_hydro_36N"/>
    <property type="match status" value="1"/>
</dbReference>
<evidence type="ECO:0000313" key="8">
    <source>
        <dbReference type="EMBL" id="MDG3584559.1"/>
    </source>
</evidence>
<comment type="catalytic activity">
    <reaction evidence="1 5">
        <text>Hydrolysis of terminal, non-reducing alpha-D-galactose residues in alpha-D-galactosides, including galactose oligosaccharides, galactomannans and galactolipids.</text>
        <dbReference type="EC" id="3.2.1.22"/>
    </reaction>
</comment>
<dbReference type="Gene3D" id="3.20.20.70">
    <property type="entry name" value="Aldolase class I"/>
    <property type="match status" value="1"/>
</dbReference>
<dbReference type="PROSITE" id="PS00512">
    <property type="entry name" value="ALPHA_GALACTOSIDASE"/>
    <property type="match status" value="1"/>
</dbReference>
<evidence type="ECO:0000259" key="7">
    <source>
        <dbReference type="Pfam" id="PF16875"/>
    </source>
</evidence>
<dbReference type="PIRSF" id="PIRSF005536">
    <property type="entry name" value="Agal"/>
    <property type="match status" value="1"/>
</dbReference>
<evidence type="ECO:0000259" key="6">
    <source>
        <dbReference type="Pfam" id="PF16874"/>
    </source>
</evidence>
<dbReference type="PANTHER" id="PTHR43053:SF3">
    <property type="entry name" value="ALPHA-GALACTOSIDASE C-RELATED"/>
    <property type="match status" value="1"/>
</dbReference>
<dbReference type="EC" id="3.2.1.22" evidence="2 5"/>
<dbReference type="SUPFAM" id="SSF51445">
    <property type="entry name" value="(Trans)glycosidases"/>
    <property type="match status" value="1"/>
</dbReference>
<organism evidence="8 9">
    <name type="scientific">Galbibacter pacificus</name>
    <dbReference type="NCBI Taxonomy" id="2996052"/>
    <lineage>
        <taxon>Bacteria</taxon>
        <taxon>Pseudomonadati</taxon>
        <taxon>Bacteroidota</taxon>
        <taxon>Flavobacteriia</taxon>
        <taxon>Flavobacteriales</taxon>
        <taxon>Flavobacteriaceae</taxon>
        <taxon>Galbibacter</taxon>
    </lineage>
</organism>
<proteinExistence type="inferred from homology"/>
<feature type="domain" description="Glycosyl hydrolase family 36 N-terminal" evidence="7">
    <location>
        <begin position="49"/>
        <end position="284"/>
    </location>
</feature>
<dbReference type="InterPro" id="IPR013780">
    <property type="entry name" value="Glyco_hydro_b"/>
</dbReference>
<keyword evidence="9" id="KW-1185">Reference proteome</keyword>
<gene>
    <name evidence="8" type="ORF">OSR52_01675</name>
</gene>
<evidence type="ECO:0000256" key="1">
    <source>
        <dbReference type="ARBA" id="ARBA00001255"/>
    </source>
</evidence>
<dbReference type="Pfam" id="PF02065">
    <property type="entry name" value="Melibiase"/>
    <property type="match status" value="1"/>
</dbReference>
<evidence type="ECO:0000256" key="4">
    <source>
        <dbReference type="ARBA" id="ARBA00023295"/>
    </source>
</evidence>
<dbReference type="PRINTS" id="PR00743">
    <property type="entry name" value="GLHYDRLASE36"/>
</dbReference>
<evidence type="ECO:0000256" key="3">
    <source>
        <dbReference type="ARBA" id="ARBA00022801"/>
    </source>
</evidence>
<dbReference type="InterPro" id="IPR031705">
    <property type="entry name" value="Glyco_hydro_36_C"/>
</dbReference>